<organism evidence="2 3">
    <name type="scientific">Stephanodiscus triporus</name>
    <dbReference type="NCBI Taxonomy" id="2934178"/>
    <lineage>
        <taxon>Eukaryota</taxon>
        <taxon>Sar</taxon>
        <taxon>Stramenopiles</taxon>
        <taxon>Ochrophyta</taxon>
        <taxon>Bacillariophyta</taxon>
        <taxon>Coscinodiscophyceae</taxon>
        <taxon>Thalassiosirophycidae</taxon>
        <taxon>Stephanodiscales</taxon>
        <taxon>Stephanodiscaceae</taxon>
        <taxon>Stephanodiscus</taxon>
    </lineage>
</organism>
<dbReference type="EMBL" id="JALLAZ020001254">
    <property type="protein sequence ID" value="KAL3777930.1"/>
    <property type="molecule type" value="Genomic_DNA"/>
</dbReference>
<feature type="compositionally biased region" description="Basic and acidic residues" evidence="1">
    <location>
        <begin position="1"/>
        <end position="10"/>
    </location>
</feature>
<accession>A0ABD3NVB0</accession>
<evidence type="ECO:0000313" key="3">
    <source>
        <dbReference type="Proteomes" id="UP001530315"/>
    </source>
</evidence>
<evidence type="ECO:0000313" key="2">
    <source>
        <dbReference type="EMBL" id="KAL3777930.1"/>
    </source>
</evidence>
<evidence type="ECO:0000256" key="1">
    <source>
        <dbReference type="SAM" id="MobiDB-lite"/>
    </source>
</evidence>
<feature type="region of interest" description="Disordered" evidence="1">
    <location>
        <begin position="1"/>
        <end position="28"/>
    </location>
</feature>
<sequence>MSTKEGEGLLRRSSSSVPVSSAEEWSEHDAIVGESPDAFSRRLSSQLTGCCYTYKSSSASSMCSLYGHNCQGGGGDNNHNSRDERCGQKGLAFIGVSFSVNTANGNPYSYQLCNQFPMENIIDRSYTYVMSMDEDGWLVGGGYKSFDYSGKMPYIDSSHMEILRIGSMDVDKGGTSIDQIYKAMNSVSFSPFSIYPECVKGGGGHHSGDGDQGTPSSDVTLFVSVVDTYEDGSSYSSYDDFLDQLFSAMNNVQGGECMDDKVTNPHVSMARGVKFKSSYHSQQYLYNANLEVATWQAMYPKGVPIGSSGYASFPAGSRGNKQYVGYGNLYFFFDRANITKAFRPNRDLTSDESYYARLYMKSDTSSYYSSTTSVNFNYGGSHDDNNGNSWEYNPYSWKATMAMHDMTDGWELPPNCEQEGETFFGIPLSRKSDSNLQSSSTFQDQFDFENIIDRDGTYVTGFGTDHGWLVGEQIGNGAGSIVDKDTAHIPIFYTGTTNPAMGGISLKNLVKIGKRINFGNLYIKPAFVFIDDNGHIKLQFEMDPNSSLAYLYNNLCKELGIAWNNETPYNKAKVYTNCAMHAAGDRAKYGCGPEGTGVGGFCPQMTVAYSPKFHSADYATAYLAKCNNYIDYWRSLYPSGVAVGTSSFCPSGGCLGLFLNRYDLFYVFKPNLGGTWVEYGEGTISPTISPAPTWNDIQTAPMYVLSSTSYVRLLCSIVVPTFYYLSMSLVGIPCLLGVCVCLDLVERGVLSSNRDY</sequence>
<dbReference type="Proteomes" id="UP001530315">
    <property type="component" value="Unassembled WGS sequence"/>
</dbReference>
<name>A0ABD3NVB0_9STRA</name>
<dbReference type="AlphaFoldDB" id="A0ABD3NVB0"/>
<keyword evidence="3" id="KW-1185">Reference proteome</keyword>
<comment type="caution">
    <text evidence="2">The sequence shown here is derived from an EMBL/GenBank/DDBJ whole genome shotgun (WGS) entry which is preliminary data.</text>
</comment>
<feature type="compositionally biased region" description="Low complexity" evidence="1">
    <location>
        <begin position="13"/>
        <end position="23"/>
    </location>
</feature>
<reference evidence="2 3" key="1">
    <citation type="submission" date="2024-10" db="EMBL/GenBank/DDBJ databases">
        <title>Updated reference genomes for cyclostephanoid diatoms.</title>
        <authorList>
            <person name="Roberts W.R."/>
            <person name="Alverson A.J."/>
        </authorList>
    </citation>
    <scope>NUCLEOTIDE SEQUENCE [LARGE SCALE GENOMIC DNA]</scope>
    <source>
        <strain evidence="2 3">AJA276-08</strain>
    </source>
</reference>
<protein>
    <submittedName>
        <fullName evidence="2">Uncharacterized protein</fullName>
    </submittedName>
</protein>
<proteinExistence type="predicted"/>
<gene>
    <name evidence="2" type="ORF">ACHAW5_000890</name>
</gene>